<dbReference type="Proteomes" id="UP000250434">
    <property type="component" value="Chromosome"/>
</dbReference>
<feature type="compositionally biased region" description="Low complexity" evidence="1">
    <location>
        <begin position="13"/>
        <end position="32"/>
    </location>
</feature>
<dbReference type="EMBL" id="CP015163">
    <property type="protein sequence ID" value="AXB42356.1"/>
    <property type="molecule type" value="Genomic_DNA"/>
</dbReference>
<sequence>MAPSAAATAEAVGAASPAGAAPGVAAAGPPGTRVVGSGGARLPGEHGRPGDPVRFTVDGRLSPDGVPSGRFHVNHLTTEGEPFADFEGRIDCVLAADGLGVVTGVIERGDFPAAPPGTDLVGRRVGISVRDGRHGQDAIGWSWSTGGFAQDTLKCNSAIPFLPIEHGGYRVTGVPFG</sequence>
<reference evidence="2 3" key="1">
    <citation type="submission" date="2016-04" db="EMBL/GenBank/DDBJ databases">
        <title>Complete genome sequence and analysis of deep-sea sediment isolate, Amycolatopsis sp. WP1.</title>
        <authorList>
            <person name="Wang H."/>
            <person name="Chen S."/>
            <person name="Wu Q."/>
        </authorList>
    </citation>
    <scope>NUCLEOTIDE SEQUENCE [LARGE SCALE GENOMIC DNA]</scope>
    <source>
        <strain evidence="2 3">WP1</strain>
    </source>
</reference>
<keyword evidence="3" id="KW-1185">Reference proteome</keyword>
<proteinExistence type="predicted"/>
<feature type="region of interest" description="Disordered" evidence="1">
    <location>
        <begin position="13"/>
        <end position="53"/>
    </location>
</feature>
<dbReference type="AlphaFoldDB" id="A0A344L2T2"/>
<dbReference type="KEGG" id="aab:A4R43_07305"/>
<accession>A0A344L2T2</accession>
<evidence type="ECO:0000256" key="1">
    <source>
        <dbReference type="SAM" id="MobiDB-lite"/>
    </source>
</evidence>
<gene>
    <name evidence="2" type="ORF">A4R43_07305</name>
</gene>
<organism evidence="2 3">
    <name type="scientific">Amycolatopsis albispora</name>
    <dbReference type="NCBI Taxonomy" id="1804986"/>
    <lineage>
        <taxon>Bacteria</taxon>
        <taxon>Bacillati</taxon>
        <taxon>Actinomycetota</taxon>
        <taxon>Actinomycetes</taxon>
        <taxon>Pseudonocardiales</taxon>
        <taxon>Pseudonocardiaceae</taxon>
        <taxon>Amycolatopsis</taxon>
    </lineage>
</organism>
<evidence type="ECO:0000313" key="2">
    <source>
        <dbReference type="EMBL" id="AXB42356.1"/>
    </source>
</evidence>
<evidence type="ECO:0000313" key="3">
    <source>
        <dbReference type="Proteomes" id="UP000250434"/>
    </source>
</evidence>
<name>A0A344L2T2_9PSEU</name>
<protein>
    <submittedName>
        <fullName evidence="2">Uncharacterized protein</fullName>
    </submittedName>
</protein>